<dbReference type="EMBL" id="LJOY01000002">
    <property type="protein sequence ID" value="OBQ27237.1"/>
    <property type="molecule type" value="Genomic_DNA"/>
</dbReference>
<dbReference type="STRING" id="1803587.GCA_001593825_02214"/>
<dbReference type="AlphaFoldDB" id="A0A1B7W1U5"/>
<reference evidence="1 2" key="1">
    <citation type="submission" date="2015-09" db="EMBL/GenBank/DDBJ databases">
        <title>Whole genome shotgun sequence assembly of Aphanizomenon flos-aquae UKL13.</title>
        <authorList>
            <person name="Driscoll C."/>
        </authorList>
    </citation>
    <scope>NUCLEOTIDE SEQUENCE [LARGE SCALE GENOMIC DNA]</scope>
    <source>
        <strain evidence="1">MDT13</strain>
    </source>
</reference>
<evidence type="ECO:0000313" key="1">
    <source>
        <dbReference type="EMBL" id="OBQ27237.1"/>
    </source>
</evidence>
<evidence type="ECO:0008006" key="3">
    <source>
        <dbReference type="Google" id="ProtNLM"/>
    </source>
</evidence>
<evidence type="ECO:0000313" key="2">
    <source>
        <dbReference type="Proteomes" id="UP000092382"/>
    </source>
</evidence>
<gene>
    <name evidence="1" type="ORF">AN481_00795</name>
</gene>
<dbReference type="Pfam" id="PF21748">
    <property type="entry name" value="UPF0150"/>
    <property type="match status" value="1"/>
</dbReference>
<protein>
    <recommendedName>
        <fullName evidence="3">Type II toxin-antitoxin system HicB family antitoxin</fullName>
    </recommendedName>
</protein>
<accession>A0A1B7W1U5</accession>
<dbReference type="InterPro" id="IPR035069">
    <property type="entry name" value="TTHA1013/TTHA0281-like"/>
</dbReference>
<dbReference type="Gene3D" id="3.30.160.250">
    <property type="match status" value="1"/>
</dbReference>
<sequence length="72" mass="8277">MLTTYTAKYTKINSGYMGQLIEWQEIITEGETLEICRAMLQDALKEMILAYHQQNKEIPTGNSLLEQIPVEV</sequence>
<dbReference type="InterPro" id="IPR049389">
    <property type="entry name" value="TTHA0281-like"/>
</dbReference>
<comment type="caution">
    <text evidence="1">The sequence shown here is derived from an EMBL/GenBank/DDBJ whole genome shotgun (WGS) entry which is preliminary data.</text>
</comment>
<organism evidence="1 2">
    <name type="scientific">Aphanizomenon flos-aquae LD13</name>
    <dbReference type="NCBI Taxonomy" id="1710894"/>
    <lineage>
        <taxon>Bacteria</taxon>
        <taxon>Bacillati</taxon>
        <taxon>Cyanobacteriota</taxon>
        <taxon>Cyanophyceae</taxon>
        <taxon>Nostocales</taxon>
        <taxon>Aphanizomenonaceae</taxon>
        <taxon>Aphanizomenon</taxon>
    </lineage>
</organism>
<proteinExistence type="predicted"/>
<dbReference type="SUPFAM" id="SSF143100">
    <property type="entry name" value="TTHA1013/TTHA0281-like"/>
    <property type="match status" value="1"/>
</dbReference>
<name>A0A1B7W1U5_APHFL</name>
<dbReference type="PATRIC" id="fig|1710894.3.peg.3518"/>
<dbReference type="Proteomes" id="UP000092382">
    <property type="component" value="Unassembled WGS sequence"/>
</dbReference>